<comment type="caution">
    <text evidence="1">The sequence shown here is derived from an EMBL/GenBank/DDBJ whole genome shotgun (WGS) entry which is preliminary data.</text>
</comment>
<keyword evidence="2" id="KW-1185">Reference proteome</keyword>
<evidence type="ECO:0000313" key="2">
    <source>
        <dbReference type="Proteomes" id="UP001057402"/>
    </source>
</evidence>
<name>A0ACB9QKH8_9MYRT</name>
<evidence type="ECO:0000313" key="1">
    <source>
        <dbReference type="EMBL" id="KAI4365644.1"/>
    </source>
</evidence>
<dbReference type="EMBL" id="CM042885">
    <property type="protein sequence ID" value="KAI4365644.1"/>
    <property type="molecule type" value="Genomic_DNA"/>
</dbReference>
<organism evidence="1 2">
    <name type="scientific">Melastoma candidum</name>
    <dbReference type="NCBI Taxonomy" id="119954"/>
    <lineage>
        <taxon>Eukaryota</taxon>
        <taxon>Viridiplantae</taxon>
        <taxon>Streptophyta</taxon>
        <taxon>Embryophyta</taxon>
        <taxon>Tracheophyta</taxon>
        <taxon>Spermatophyta</taxon>
        <taxon>Magnoliopsida</taxon>
        <taxon>eudicotyledons</taxon>
        <taxon>Gunneridae</taxon>
        <taxon>Pentapetalae</taxon>
        <taxon>rosids</taxon>
        <taxon>malvids</taxon>
        <taxon>Myrtales</taxon>
        <taxon>Melastomataceae</taxon>
        <taxon>Melastomatoideae</taxon>
        <taxon>Melastomateae</taxon>
        <taxon>Melastoma</taxon>
    </lineage>
</organism>
<accession>A0ACB9QKH8</accession>
<reference evidence="2" key="1">
    <citation type="journal article" date="2023" name="Front. Plant Sci.">
        <title>Chromosomal-level genome assembly of Melastoma candidum provides insights into trichome evolution.</title>
        <authorList>
            <person name="Zhong Y."/>
            <person name="Wu W."/>
            <person name="Sun C."/>
            <person name="Zou P."/>
            <person name="Liu Y."/>
            <person name="Dai S."/>
            <person name="Zhou R."/>
        </authorList>
    </citation>
    <scope>NUCLEOTIDE SEQUENCE [LARGE SCALE GENOMIC DNA]</scope>
</reference>
<sequence>MLVVDSVFVIKLFMQFGQQVPLDRDDPIFTMSWVFPFFYCDFLCLKNQIRYFILEKIYNEVTSMDDNGLDLPGEATTACNDLPRWHLLDLVQTVFLQRDP</sequence>
<protein>
    <submittedName>
        <fullName evidence="1">Uncharacterized protein</fullName>
    </submittedName>
</protein>
<dbReference type="Proteomes" id="UP001057402">
    <property type="component" value="Chromosome 6"/>
</dbReference>
<gene>
    <name evidence="1" type="ORF">MLD38_021610</name>
</gene>
<proteinExistence type="predicted"/>